<evidence type="ECO:0000256" key="1">
    <source>
        <dbReference type="SAM" id="MobiDB-lite"/>
    </source>
</evidence>
<dbReference type="AlphaFoldDB" id="A0A9J7LBG1"/>
<dbReference type="GeneID" id="118417404"/>
<dbReference type="OrthoDB" id="10496808at2759"/>
<keyword evidence="3" id="KW-1185">Reference proteome</keyword>
<evidence type="ECO:0000313" key="3">
    <source>
        <dbReference type="Proteomes" id="UP000001554"/>
    </source>
</evidence>
<keyword evidence="2" id="KW-0812">Transmembrane</keyword>
<feature type="compositionally biased region" description="Acidic residues" evidence="1">
    <location>
        <begin position="132"/>
        <end position="142"/>
    </location>
</feature>
<protein>
    <submittedName>
        <fullName evidence="4">Uncharacterized protein LOC118417404</fullName>
    </submittedName>
</protein>
<reference evidence="4" key="2">
    <citation type="submission" date="2025-08" db="UniProtKB">
        <authorList>
            <consortium name="RefSeq"/>
        </authorList>
    </citation>
    <scope>IDENTIFICATION</scope>
    <source>
        <strain evidence="4">S238N-H82</strain>
        <tissue evidence="4">Testes</tissue>
    </source>
</reference>
<dbReference type="RefSeq" id="XP_035678854.1">
    <property type="nucleotide sequence ID" value="XM_035822961.1"/>
</dbReference>
<feature type="transmembrane region" description="Helical" evidence="2">
    <location>
        <begin position="164"/>
        <end position="185"/>
    </location>
</feature>
<name>A0A9J7LBG1_BRAFL</name>
<dbReference type="OMA" id="CNAVNEP"/>
<dbReference type="Proteomes" id="UP000001554">
    <property type="component" value="Chromosome 6"/>
</dbReference>
<feature type="compositionally biased region" description="Basic and acidic residues" evidence="1">
    <location>
        <begin position="70"/>
        <end position="83"/>
    </location>
</feature>
<evidence type="ECO:0000313" key="4">
    <source>
        <dbReference type="RefSeq" id="XP_035678854.1"/>
    </source>
</evidence>
<gene>
    <name evidence="4" type="primary">LOC118417404</name>
</gene>
<keyword evidence="2" id="KW-0472">Membrane</keyword>
<proteinExistence type="predicted"/>
<keyword evidence="2" id="KW-1133">Transmembrane helix</keyword>
<feature type="compositionally biased region" description="Pro residues" evidence="1">
    <location>
        <begin position="145"/>
        <end position="156"/>
    </location>
</feature>
<feature type="region of interest" description="Disordered" evidence="1">
    <location>
        <begin position="49"/>
        <end position="104"/>
    </location>
</feature>
<dbReference type="KEGG" id="bfo:118417404"/>
<reference evidence="3" key="1">
    <citation type="journal article" date="2020" name="Nat. Ecol. Evol.">
        <title>Deeply conserved synteny resolves early events in vertebrate evolution.</title>
        <authorList>
            <person name="Simakov O."/>
            <person name="Marletaz F."/>
            <person name="Yue J.X."/>
            <person name="O'Connell B."/>
            <person name="Jenkins J."/>
            <person name="Brandt A."/>
            <person name="Calef R."/>
            <person name="Tung C.H."/>
            <person name="Huang T.K."/>
            <person name="Schmutz J."/>
            <person name="Satoh N."/>
            <person name="Yu J.K."/>
            <person name="Putnam N.H."/>
            <person name="Green R.E."/>
            <person name="Rokhsar D.S."/>
        </authorList>
    </citation>
    <scope>NUCLEOTIDE SEQUENCE [LARGE SCALE GENOMIC DNA]</scope>
    <source>
        <strain evidence="3">S238N-H82</strain>
    </source>
</reference>
<feature type="region of interest" description="Disordered" evidence="1">
    <location>
        <begin position="122"/>
        <end position="156"/>
    </location>
</feature>
<feature type="region of interest" description="Disordered" evidence="1">
    <location>
        <begin position="228"/>
        <end position="269"/>
    </location>
</feature>
<organism evidence="3 4">
    <name type="scientific">Branchiostoma floridae</name>
    <name type="common">Florida lancelet</name>
    <name type="synonym">Amphioxus</name>
    <dbReference type="NCBI Taxonomy" id="7739"/>
    <lineage>
        <taxon>Eukaryota</taxon>
        <taxon>Metazoa</taxon>
        <taxon>Chordata</taxon>
        <taxon>Cephalochordata</taxon>
        <taxon>Leptocardii</taxon>
        <taxon>Amphioxiformes</taxon>
        <taxon>Branchiostomatidae</taxon>
        <taxon>Branchiostoma</taxon>
    </lineage>
</organism>
<feature type="compositionally biased region" description="Basic and acidic residues" evidence="1">
    <location>
        <begin position="251"/>
        <end position="260"/>
    </location>
</feature>
<accession>A0A9J7LBG1</accession>
<evidence type="ECO:0000256" key="2">
    <source>
        <dbReference type="SAM" id="Phobius"/>
    </source>
</evidence>
<feature type="region of interest" description="Disordered" evidence="1">
    <location>
        <begin position="1"/>
        <end position="27"/>
    </location>
</feature>
<sequence>MSGAGYAGRHPSSGGTPAPEQPRRSRYDYENFSQFRGRCGVLNEPIFAAVPPRRKPGLPPSRQRGGAAEIADRGRPSETKDTEPVYGSIPDTASCNPSGARQVPRRDSLGLYKNQMYAASGPPDCRLHLGDEPCDTDTDTGPDPENAPPPPQSPAPPAWVTQRVFWLAQLAVGAAVLMLLIPLLITMATGGTCQACETKELRDQLQSLQIRVGDVAIMVLNMKEKYGKPEAPPAESQHVPVSGLTATDSTATHRTDRRGPPAEGRLQPEVLPDPARVKEPLQKLAEEAHDVVRDTDPVRTVHSALVPGPTADTPEPPLIPAAVQENRPGLPVKCFTRNSPSMIQTAGPS</sequence>